<dbReference type="Gene3D" id="3.40.30.10">
    <property type="entry name" value="Glutaredoxin"/>
    <property type="match status" value="1"/>
</dbReference>
<evidence type="ECO:0000256" key="4">
    <source>
        <dbReference type="PIRSR" id="PIRSR000077-4"/>
    </source>
</evidence>
<proteinExistence type="inferred from homology"/>
<dbReference type="PROSITE" id="PS51352">
    <property type="entry name" value="THIOREDOXIN_2"/>
    <property type="match status" value="1"/>
</dbReference>
<feature type="site" description="Contributes to redox potential value" evidence="3">
    <location>
        <position position="32"/>
    </location>
</feature>
<evidence type="ECO:0000259" key="5">
    <source>
        <dbReference type="PROSITE" id="PS51352"/>
    </source>
</evidence>
<dbReference type="InterPro" id="IPR036249">
    <property type="entry name" value="Thioredoxin-like_sf"/>
</dbReference>
<feature type="site" description="Deprotonates C-terminal active site Cys" evidence="3">
    <location>
        <position position="25"/>
    </location>
</feature>
<feature type="domain" description="Thioredoxin" evidence="5">
    <location>
        <begin position="1"/>
        <end position="110"/>
    </location>
</feature>
<dbReference type="AlphaFoldDB" id="A0A0H5RAR9"/>
<sequence length="110" mass="12140">MAVKAVKTVEEFQTVINAKEICVIDFYADWCGPCRLIAPVLDRISQTITSIKFYKVNIDNVPNAAVDVHSVPTFRFYAAGEKVDEFVGADEASLKSKIFSYAGQTTRGSL</sequence>
<reference evidence="6" key="1">
    <citation type="submission" date="2015-04" db="EMBL/GenBank/DDBJ databases">
        <title>The genome sequence of the plant pathogenic Rhizarian Plasmodiophora brassicae reveals insights in its biotrophic life cycle and the origin of chitin synthesis.</title>
        <authorList>
            <person name="Schwelm A."/>
            <person name="Fogelqvist J."/>
            <person name="Knaust A."/>
            <person name="Julke S."/>
            <person name="Lilja T."/>
            <person name="Dhandapani V."/>
            <person name="Bonilla-Rosso G."/>
            <person name="Karlsson M."/>
            <person name="Shevchenko A."/>
            <person name="Choi S.R."/>
            <person name="Kim H.G."/>
            <person name="Park J.Y."/>
            <person name="Lim Y.P."/>
            <person name="Ludwig-Muller J."/>
            <person name="Dixelius C."/>
        </authorList>
    </citation>
    <scope>NUCLEOTIDE SEQUENCE</scope>
    <source>
        <tissue evidence="6">Potato root galls</tissue>
    </source>
</reference>
<name>A0A0H5RAR9_9EUKA</name>
<dbReference type="InterPro" id="IPR013766">
    <property type="entry name" value="Thioredoxin_domain"/>
</dbReference>
<dbReference type="InterPro" id="IPR017937">
    <property type="entry name" value="Thioredoxin_CS"/>
</dbReference>
<dbReference type="FunFam" id="3.40.30.10:FF:000245">
    <property type="entry name" value="Thioredoxin"/>
    <property type="match status" value="1"/>
</dbReference>
<dbReference type="PANTHER" id="PTHR46115">
    <property type="entry name" value="THIOREDOXIN-LIKE PROTEIN 1"/>
    <property type="match status" value="1"/>
</dbReference>
<feature type="disulfide bond" description="Redox-active" evidence="4">
    <location>
        <begin position="31"/>
        <end position="34"/>
    </location>
</feature>
<protein>
    <recommendedName>
        <fullName evidence="2">Thioredoxin</fullName>
    </recommendedName>
</protein>
<keyword evidence="1 4" id="KW-1015">Disulfide bond</keyword>
<feature type="active site" description="Nucleophile" evidence="3">
    <location>
        <position position="31"/>
    </location>
</feature>
<dbReference type="PROSITE" id="PS00194">
    <property type="entry name" value="THIOREDOXIN_1"/>
    <property type="match status" value="1"/>
</dbReference>
<keyword evidence="4" id="KW-0676">Redox-active center</keyword>
<dbReference type="InterPro" id="IPR005746">
    <property type="entry name" value="Thioredoxin"/>
</dbReference>
<dbReference type="PIRSF" id="PIRSF000077">
    <property type="entry name" value="Thioredoxin"/>
    <property type="match status" value="1"/>
</dbReference>
<dbReference type="Pfam" id="PF00085">
    <property type="entry name" value="Thioredoxin"/>
    <property type="match status" value="1"/>
</dbReference>
<evidence type="ECO:0000256" key="1">
    <source>
        <dbReference type="ARBA" id="ARBA00023157"/>
    </source>
</evidence>
<dbReference type="EMBL" id="HACM01010716">
    <property type="protein sequence ID" value="CRZ11158.1"/>
    <property type="molecule type" value="Transcribed_RNA"/>
</dbReference>
<evidence type="ECO:0000256" key="2">
    <source>
        <dbReference type="PIRNR" id="PIRNR000077"/>
    </source>
</evidence>
<dbReference type="CDD" id="cd02947">
    <property type="entry name" value="TRX_family"/>
    <property type="match status" value="1"/>
</dbReference>
<evidence type="ECO:0000313" key="6">
    <source>
        <dbReference type="EMBL" id="CRZ11158.1"/>
    </source>
</evidence>
<accession>A0A0H5RAR9</accession>
<dbReference type="PRINTS" id="PR00421">
    <property type="entry name" value="THIOREDOXIN"/>
</dbReference>
<dbReference type="SUPFAM" id="SSF52833">
    <property type="entry name" value="Thioredoxin-like"/>
    <property type="match status" value="1"/>
</dbReference>
<feature type="active site" description="Nucleophile" evidence="3">
    <location>
        <position position="34"/>
    </location>
</feature>
<dbReference type="GO" id="GO:0015035">
    <property type="term" value="F:protein-disulfide reductase activity"/>
    <property type="evidence" value="ECO:0007669"/>
    <property type="project" value="InterPro"/>
</dbReference>
<comment type="similarity">
    <text evidence="2">Belongs to the thioredoxin family.</text>
</comment>
<feature type="site" description="Contributes to redox potential value" evidence="3">
    <location>
        <position position="33"/>
    </location>
</feature>
<evidence type="ECO:0000256" key="3">
    <source>
        <dbReference type="PIRSR" id="PIRSR000077-1"/>
    </source>
</evidence>
<organism evidence="6">
    <name type="scientific">Spongospora subterranea</name>
    <dbReference type="NCBI Taxonomy" id="70186"/>
    <lineage>
        <taxon>Eukaryota</taxon>
        <taxon>Sar</taxon>
        <taxon>Rhizaria</taxon>
        <taxon>Endomyxa</taxon>
        <taxon>Phytomyxea</taxon>
        <taxon>Plasmodiophorida</taxon>
        <taxon>Plasmodiophoridae</taxon>
        <taxon>Spongospora</taxon>
    </lineage>
</organism>